<dbReference type="Pfam" id="PF21099">
    <property type="entry name" value="POLQ_helical"/>
    <property type="match status" value="1"/>
</dbReference>
<feature type="domain" description="Helicase C-terminal" evidence="12">
    <location>
        <begin position="419"/>
        <end position="611"/>
    </location>
</feature>
<evidence type="ECO:0000256" key="9">
    <source>
        <dbReference type="ARBA" id="ARBA00048988"/>
    </source>
</evidence>
<dbReference type="Pfam" id="PF00270">
    <property type="entry name" value="DEAD"/>
    <property type="match status" value="1"/>
</dbReference>
<keyword evidence="4" id="KW-0378">Hydrolase</keyword>
<dbReference type="Proteomes" id="UP000594454">
    <property type="component" value="Chromosome 2"/>
</dbReference>
<evidence type="ECO:0000313" key="14">
    <source>
        <dbReference type="Proteomes" id="UP000594454"/>
    </source>
</evidence>
<evidence type="ECO:0000256" key="5">
    <source>
        <dbReference type="ARBA" id="ARBA00022806"/>
    </source>
</evidence>
<evidence type="ECO:0000256" key="1">
    <source>
        <dbReference type="ARBA" id="ARBA00004123"/>
    </source>
</evidence>
<evidence type="ECO:0000256" key="10">
    <source>
        <dbReference type="SAM" id="MobiDB-lite"/>
    </source>
</evidence>
<evidence type="ECO:0000256" key="3">
    <source>
        <dbReference type="ARBA" id="ARBA00022763"/>
    </source>
</evidence>
<dbReference type="InterPro" id="IPR046931">
    <property type="entry name" value="HTH_61"/>
</dbReference>
<dbReference type="CDD" id="cd18795">
    <property type="entry name" value="SF2_C_Ski2"/>
    <property type="match status" value="1"/>
</dbReference>
<keyword evidence="5" id="KW-0347">Helicase</keyword>
<dbReference type="SMART" id="SM00490">
    <property type="entry name" value="HELICc"/>
    <property type="match status" value="1"/>
</dbReference>
<keyword evidence="7" id="KW-0234">DNA repair</keyword>
<dbReference type="AlphaFoldDB" id="A0A7R8UIM5"/>
<organism evidence="13 14">
    <name type="scientific">Hermetia illucens</name>
    <name type="common">Black soldier fly</name>
    <dbReference type="NCBI Taxonomy" id="343691"/>
    <lineage>
        <taxon>Eukaryota</taxon>
        <taxon>Metazoa</taxon>
        <taxon>Ecdysozoa</taxon>
        <taxon>Arthropoda</taxon>
        <taxon>Hexapoda</taxon>
        <taxon>Insecta</taxon>
        <taxon>Pterygota</taxon>
        <taxon>Neoptera</taxon>
        <taxon>Endopterygota</taxon>
        <taxon>Diptera</taxon>
        <taxon>Brachycera</taxon>
        <taxon>Stratiomyomorpha</taxon>
        <taxon>Stratiomyidae</taxon>
        <taxon>Hermetiinae</taxon>
        <taxon>Hermetia</taxon>
    </lineage>
</organism>
<keyword evidence="8" id="KW-0539">Nucleus</keyword>
<reference evidence="13 14" key="1">
    <citation type="submission" date="2020-11" db="EMBL/GenBank/DDBJ databases">
        <authorList>
            <person name="Wallbank WR R."/>
            <person name="Pardo Diaz C."/>
            <person name="Kozak K."/>
            <person name="Martin S."/>
            <person name="Jiggins C."/>
            <person name="Moest M."/>
            <person name="Warren A I."/>
            <person name="Generalovic N T."/>
            <person name="Byers J.R.P. K."/>
            <person name="Montejo-Kovacevich G."/>
            <person name="Yen C E."/>
        </authorList>
    </citation>
    <scope>NUCLEOTIDE SEQUENCE [LARGE SCALE GENOMIC DNA]</scope>
</reference>
<evidence type="ECO:0000313" key="13">
    <source>
        <dbReference type="EMBL" id="CAD7081249.1"/>
    </source>
</evidence>
<dbReference type="FunFam" id="3.40.50.300:FF:000813">
    <property type="entry name" value="helicase POLQ-like isoform X1"/>
    <property type="match status" value="1"/>
</dbReference>
<comment type="subcellular location">
    <subcellularLocation>
        <location evidence="1">Nucleus</location>
    </subcellularLocation>
</comment>
<protein>
    <recommendedName>
        <fullName evidence="15">Helicase POLQ-like</fullName>
    </recommendedName>
</protein>
<dbReference type="FunCoup" id="A0A7R8UIM5">
    <property type="interactions" value="1241"/>
</dbReference>
<dbReference type="Pfam" id="PF00271">
    <property type="entry name" value="Helicase_C"/>
    <property type="match status" value="1"/>
</dbReference>
<dbReference type="InterPro" id="IPR014001">
    <property type="entry name" value="Helicase_ATP-bd"/>
</dbReference>
<feature type="region of interest" description="Disordered" evidence="10">
    <location>
        <begin position="62"/>
        <end position="90"/>
    </location>
</feature>
<evidence type="ECO:0000259" key="11">
    <source>
        <dbReference type="PROSITE" id="PS51192"/>
    </source>
</evidence>
<dbReference type="EMBL" id="LR899010">
    <property type="protein sequence ID" value="CAD7081249.1"/>
    <property type="molecule type" value="Genomic_DNA"/>
</dbReference>
<dbReference type="InterPro" id="IPR027417">
    <property type="entry name" value="P-loop_NTPase"/>
</dbReference>
<dbReference type="GO" id="GO:0003676">
    <property type="term" value="F:nucleic acid binding"/>
    <property type="evidence" value="ECO:0007669"/>
    <property type="project" value="InterPro"/>
</dbReference>
<evidence type="ECO:0000256" key="4">
    <source>
        <dbReference type="ARBA" id="ARBA00022801"/>
    </source>
</evidence>
<dbReference type="OMA" id="MFLNANI"/>
<evidence type="ECO:0000256" key="2">
    <source>
        <dbReference type="ARBA" id="ARBA00022741"/>
    </source>
</evidence>
<feature type="domain" description="Helicase ATP-binding" evidence="11">
    <location>
        <begin position="196"/>
        <end position="368"/>
    </location>
</feature>
<name>A0A7R8UIM5_HERIL</name>
<dbReference type="GO" id="GO:0016787">
    <property type="term" value="F:hydrolase activity"/>
    <property type="evidence" value="ECO:0007669"/>
    <property type="project" value="UniProtKB-KW"/>
</dbReference>
<proteinExistence type="predicted"/>
<comment type="catalytic activity">
    <reaction evidence="9">
        <text>ATP + H2O = ADP + phosphate + H(+)</text>
        <dbReference type="Rhea" id="RHEA:13065"/>
        <dbReference type="ChEBI" id="CHEBI:15377"/>
        <dbReference type="ChEBI" id="CHEBI:15378"/>
        <dbReference type="ChEBI" id="CHEBI:30616"/>
        <dbReference type="ChEBI" id="CHEBI:43474"/>
        <dbReference type="ChEBI" id="CHEBI:456216"/>
        <dbReference type="EC" id="5.6.2.4"/>
    </reaction>
</comment>
<sequence>MDDILNQNILISAEDINDEDSFSLEPNQHANKKIRLLYGSNNLDAWPEEYEGDDSIFSEILNSENGSSNCQKEDEDENGAEAEDEDNLEDPLQCTQRFLDDMVNNVELDFTRYICGSQYRTREELLHRQEEHRSFMREAVQNLGDISWQSQAFPHEIENFMDKGPFYKLPKRVERMIYEQKKITSLYDWQKECLELPAIDQRRNLIYALPTSGGKTLVAEILMLREIICRERNVMFVLPYVSIVQEKVSAMSPFAYNLDFLIEEYTAGRGRCPPVKRRKRKAIYICSIEKGAILFDSLIEANRANEIGLVVVDELHLIGEKGRGATLEALLAKIKFLKAGIQIVGMSATIGNLPEISKFLEADIYTRGFRPVELKEYIKCGRDILKINSNGKSPDEIFVHDRVVNYKYSPSVTKSDPDHLAGLVSEVIPKGSCLIFCSTRKNCENVALLLIKVLSQKIYAEHRKNDRLALMDAMEKLCGSLTPVLSQTIPYGIAYHHSGLTSDERRLLETGYRLGTLNVICCTSTLAAGVNLPAKRVIIRAPYVGRQFMTLCQYKQMVGRAGRAGMGEAGESILICSSKDNQQVGQMLFSPMDEVNSSMLENACIGLENLILSAIGLRLADCLRDLLKLIQTTLLAVQSDKLGADIDREVTAILRNMFRHKVLRVSAESVKTEKNGDILTTQEIRDSNISISTTSSKHLVLSKSTKFELTTIGKAAYKAGIDFKKAEAIYLELKTAQPSLALRNFTHLLYLVVCYCSTEDNIITDPGILFREYNCLDNDTLHVAKLLGITEVHIVKMLKTMSVKGPIERQLIRFYRVLMLNDLINLSQTHTVATKYATDRGAVQSLMNQSISATGSIMRLCEQIDEFWCYTPLFESLFRKLDYCCTAELAPLLDLPCVKINRAKQLYNAGYKTVEDIAKTKPRDLSLNVEHLSYRVAQEIISAAKVLLLNKLEVLQEESENIINCLQ</sequence>
<dbReference type="GO" id="GO:0043138">
    <property type="term" value="F:3'-5' DNA helicase activity"/>
    <property type="evidence" value="ECO:0007669"/>
    <property type="project" value="UniProtKB-EC"/>
</dbReference>
<keyword evidence="3" id="KW-0227">DNA damage</keyword>
<keyword evidence="2" id="KW-0547">Nucleotide-binding</keyword>
<keyword evidence="14" id="KW-1185">Reference proteome</keyword>
<dbReference type="SMART" id="SM00487">
    <property type="entry name" value="DEXDc"/>
    <property type="match status" value="1"/>
</dbReference>
<dbReference type="GO" id="GO:0005634">
    <property type="term" value="C:nucleus"/>
    <property type="evidence" value="ECO:0007669"/>
    <property type="project" value="UniProtKB-SubCell"/>
</dbReference>
<dbReference type="CDD" id="cd18026">
    <property type="entry name" value="DEXHc_POLQ-like"/>
    <property type="match status" value="1"/>
</dbReference>
<dbReference type="InterPro" id="IPR048960">
    <property type="entry name" value="POLQ-like_helical"/>
</dbReference>
<evidence type="ECO:0000256" key="8">
    <source>
        <dbReference type="ARBA" id="ARBA00023242"/>
    </source>
</evidence>
<dbReference type="SUPFAM" id="SSF158702">
    <property type="entry name" value="Sec63 N-terminal domain-like"/>
    <property type="match status" value="1"/>
</dbReference>
<accession>A0A7R8UIM5</accession>
<dbReference type="PROSITE" id="PS51194">
    <property type="entry name" value="HELICASE_CTER"/>
    <property type="match status" value="1"/>
</dbReference>
<keyword evidence="6" id="KW-0067">ATP-binding</keyword>
<evidence type="ECO:0000259" key="12">
    <source>
        <dbReference type="PROSITE" id="PS51194"/>
    </source>
</evidence>
<dbReference type="Gene3D" id="3.40.50.300">
    <property type="entry name" value="P-loop containing nucleotide triphosphate hydrolases"/>
    <property type="match status" value="2"/>
</dbReference>
<evidence type="ECO:0000256" key="6">
    <source>
        <dbReference type="ARBA" id="ARBA00022840"/>
    </source>
</evidence>
<dbReference type="OrthoDB" id="2320933at2759"/>
<evidence type="ECO:0000256" key="7">
    <source>
        <dbReference type="ARBA" id="ARBA00023204"/>
    </source>
</evidence>
<dbReference type="PROSITE" id="PS51192">
    <property type="entry name" value="HELICASE_ATP_BIND_1"/>
    <property type="match status" value="1"/>
</dbReference>
<dbReference type="InParanoid" id="A0A7R8UIM5"/>
<dbReference type="InterPro" id="IPR001650">
    <property type="entry name" value="Helicase_C-like"/>
</dbReference>
<dbReference type="PANTHER" id="PTHR47961">
    <property type="entry name" value="DNA POLYMERASE THETA, PUTATIVE (AFU_ORTHOLOGUE AFUA_1G05260)-RELATED"/>
    <property type="match status" value="1"/>
</dbReference>
<evidence type="ECO:0008006" key="15">
    <source>
        <dbReference type="Google" id="ProtNLM"/>
    </source>
</evidence>
<dbReference type="SUPFAM" id="SSF52540">
    <property type="entry name" value="P-loop containing nucleoside triphosphate hydrolases"/>
    <property type="match status" value="1"/>
</dbReference>
<dbReference type="InterPro" id="IPR011545">
    <property type="entry name" value="DEAD/DEAH_box_helicase_dom"/>
</dbReference>
<dbReference type="Gene3D" id="1.10.150.20">
    <property type="entry name" value="5' to 3' exonuclease, C-terminal subdomain"/>
    <property type="match status" value="1"/>
</dbReference>
<dbReference type="Gene3D" id="1.10.3380.20">
    <property type="match status" value="1"/>
</dbReference>
<dbReference type="GO" id="GO:0006302">
    <property type="term" value="P:double-strand break repair"/>
    <property type="evidence" value="ECO:0007669"/>
    <property type="project" value="UniProtKB-ARBA"/>
</dbReference>
<dbReference type="InterPro" id="IPR050474">
    <property type="entry name" value="Hel308_SKI2-like"/>
</dbReference>
<dbReference type="GO" id="GO:0005524">
    <property type="term" value="F:ATP binding"/>
    <property type="evidence" value="ECO:0007669"/>
    <property type="project" value="UniProtKB-KW"/>
</dbReference>
<feature type="compositionally biased region" description="Acidic residues" evidence="10">
    <location>
        <begin position="73"/>
        <end position="89"/>
    </location>
</feature>
<dbReference type="PANTHER" id="PTHR47961:SF12">
    <property type="entry name" value="HELICASE POLQ-LIKE"/>
    <property type="match status" value="1"/>
</dbReference>
<dbReference type="Pfam" id="PF20470">
    <property type="entry name" value="HTH_61"/>
    <property type="match status" value="1"/>
</dbReference>
<gene>
    <name evidence="13" type="ORF">HERILL_LOCUS4366</name>
</gene>